<protein>
    <submittedName>
        <fullName evidence="2">Uncharacterized protein</fullName>
    </submittedName>
</protein>
<dbReference type="EMBL" id="PYJM01000001">
    <property type="protein sequence ID" value="PUA46807.1"/>
    <property type="molecule type" value="Genomic_DNA"/>
</dbReference>
<evidence type="ECO:0000256" key="1">
    <source>
        <dbReference type="SAM" id="MobiDB-lite"/>
    </source>
</evidence>
<comment type="caution">
    <text evidence="2">The sequence shown here is derived from an EMBL/GenBank/DDBJ whole genome shotgun (WGS) entry which is preliminary data.</text>
</comment>
<dbReference type="AlphaFoldDB" id="A0A2T6GRN8"/>
<organism evidence="2 3">
    <name type="scientific">Pseudomonas protegens</name>
    <dbReference type="NCBI Taxonomy" id="380021"/>
    <lineage>
        <taxon>Bacteria</taxon>
        <taxon>Pseudomonadati</taxon>
        <taxon>Pseudomonadota</taxon>
        <taxon>Gammaproteobacteria</taxon>
        <taxon>Pseudomonadales</taxon>
        <taxon>Pseudomonadaceae</taxon>
        <taxon>Pseudomonas</taxon>
    </lineage>
</organism>
<gene>
    <name evidence="2" type="ORF">C5U62_02160</name>
</gene>
<sequence>MPYLEAASRKPQAWSLELGAWSLELGAWSLELGVLVAACSSWRGSLLPLGCAAAPNPDDAVHQDVWGCGPIGSKLPRHRSANRVATRPATESLPAPRSLLG</sequence>
<dbReference type="Proteomes" id="UP000244178">
    <property type="component" value="Unassembled WGS sequence"/>
</dbReference>
<accession>A0A2T6GRN8</accession>
<name>A0A2T6GRN8_9PSED</name>
<evidence type="ECO:0000313" key="2">
    <source>
        <dbReference type="EMBL" id="PUA46807.1"/>
    </source>
</evidence>
<proteinExistence type="predicted"/>
<evidence type="ECO:0000313" key="3">
    <source>
        <dbReference type="Proteomes" id="UP000244178"/>
    </source>
</evidence>
<reference evidence="2 3" key="1">
    <citation type="submission" date="2018-03" db="EMBL/GenBank/DDBJ databases">
        <title>Draft genome sequence of the plant growth promoting rhizobacterium Pseudomonas protegens strain BNJ-SS-45 isolated from wheat (Triticum aestivum) rhizosphere.</title>
        <authorList>
            <person name="Bajpai A."/>
            <person name="Shende K."/>
            <person name="Meena N."/>
            <person name="Upadhyayula S.R."/>
            <person name="Suravajhala P."/>
            <person name="Medicherla K.M."/>
            <person name="Johri B.N."/>
        </authorList>
    </citation>
    <scope>NUCLEOTIDE SEQUENCE [LARGE SCALE GENOMIC DNA]</scope>
    <source>
        <strain evidence="2 3">BNJ-SS-45</strain>
    </source>
</reference>
<feature type="region of interest" description="Disordered" evidence="1">
    <location>
        <begin position="79"/>
        <end position="101"/>
    </location>
</feature>